<organism evidence="1 2">
    <name type="scientific">Evansella caseinilytica</name>
    <dbReference type="NCBI Taxonomy" id="1503961"/>
    <lineage>
        <taxon>Bacteria</taxon>
        <taxon>Bacillati</taxon>
        <taxon>Bacillota</taxon>
        <taxon>Bacilli</taxon>
        <taxon>Bacillales</taxon>
        <taxon>Bacillaceae</taxon>
        <taxon>Evansella</taxon>
    </lineage>
</organism>
<dbReference type="NCBIfam" id="TIGR02867">
    <property type="entry name" value="spore_II_P"/>
    <property type="match status" value="1"/>
</dbReference>
<dbReference type="STRING" id="1503961.SAMN05421736_102142"/>
<evidence type="ECO:0000313" key="2">
    <source>
        <dbReference type="Proteomes" id="UP000198935"/>
    </source>
</evidence>
<proteinExistence type="predicted"/>
<protein>
    <submittedName>
        <fullName evidence="1">Stage II sporulation protein P</fullName>
    </submittedName>
</protein>
<reference evidence="2" key="1">
    <citation type="submission" date="2016-10" db="EMBL/GenBank/DDBJ databases">
        <authorList>
            <person name="Varghese N."/>
            <person name="Submissions S."/>
        </authorList>
    </citation>
    <scope>NUCLEOTIDE SEQUENCE [LARGE SCALE GENOMIC DNA]</scope>
    <source>
        <strain evidence="2">SP</strain>
    </source>
</reference>
<gene>
    <name evidence="1" type="ORF">SAMN05421736_102142</name>
</gene>
<dbReference type="EMBL" id="FNPI01000002">
    <property type="protein sequence ID" value="SDY51098.1"/>
    <property type="molecule type" value="Genomic_DNA"/>
</dbReference>
<keyword evidence="2" id="KW-1185">Reference proteome</keyword>
<dbReference type="AlphaFoldDB" id="A0A1H3KHL2"/>
<accession>A0A1H3KHL2</accession>
<sequence>MSLIRRGMYRKKHHIHVQWNGTSVKKSFFTLIAAVVGLFFTTSMMTAFGPGHSLSSAYINDAGRKISNEMFVYMLGMENRYFTQALPEDAVPPSVASTVFKLATSLNPDDPRSLLGRELPGFALFDGKILAGEGIDYTEMPLESAPPLEVLMAEREASTERLEEIDAIREQLEETDVLEQVVHIIHSHNRESYYPELEADADAPFHHEVNITLAGEKLGIELAKRGIGADVDTTDINAELVERGWQYSQSYSMAREVLEEMVETNGEYEFYFDLHRDSQRREKTTVEINGESYAQILFVVGEKNPDHEKNRALAEELYHRLAQHKPGVVRGIFSPPNTPGANGIYNQDFSPNSLLIEFGGVDNTLEEVYRSVEVFAEVFSEFYYDALER</sequence>
<name>A0A1H3KHL2_9BACI</name>
<dbReference type="InterPro" id="IPR010897">
    <property type="entry name" value="Spore_II_P"/>
</dbReference>
<dbReference type="Pfam" id="PF07454">
    <property type="entry name" value="SpoIIP"/>
    <property type="match status" value="1"/>
</dbReference>
<evidence type="ECO:0000313" key="1">
    <source>
        <dbReference type="EMBL" id="SDY51098.1"/>
    </source>
</evidence>
<dbReference type="Proteomes" id="UP000198935">
    <property type="component" value="Unassembled WGS sequence"/>
</dbReference>